<proteinExistence type="predicted"/>
<organism evidence="2 3">
    <name type="scientific">Candidatus Harrisonbacteria bacterium RIFCSPHIGHO2_02_FULL_42_16</name>
    <dbReference type="NCBI Taxonomy" id="1798404"/>
    <lineage>
        <taxon>Bacteria</taxon>
        <taxon>Candidatus Harrisoniibacteriota</taxon>
    </lineage>
</organism>
<dbReference type="AlphaFoldDB" id="A0A1G1ZGH9"/>
<dbReference type="EMBL" id="MHJG01000020">
    <property type="protein sequence ID" value="OGY63644.1"/>
    <property type="molecule type" value="Genomic_DNA"/>
</dbReference>
<accession>A0A1G1ZGH9</accession>
<gene>
    <name evidence="2" type="ORF">A3B92_03275</name>
</gene>
<keyword evidence="1" id="KW-1133">Transmembrane helix</keyword>
<comment type="caution">
    <text evidence="2">The sequence shown here is derived from an EMBL/GenBank/DDBJ whole genome shotgun (WGS) entry which is preliminary data.</text>
</comment>
<evidence type="ECO:0000313" key="2">
    <source>
        <dbReference type="EMBL" id="OGY63644.1"/>
    </source>
</evidence>
<keyword evidence="1" id="KW-0812">Transmembrane</keyword>
<feature type="transmembrane region" description="Helical" evidence="1">
    <location>
        <begin position="20"/>
        <end position="40"/>
    </location>
</feature>
<dbReference type="Proteomes" id="UP000177960">
    <property type="component" value="Unassembled WGS sequence"/>
</dbReference>
<keyword evidence="1" id="KW-0472">Membrane</keyword>
<reference evidence="2 3" key="1">
    <citation type="journal article" date="2016" name="Nat. Commun.">
        <title>Thousands of microbial genomes shed light on interconnected biogeochemical processes in an aquifer system.</title>
        <authorList>
            <person name="Anantharaman K."/>
            <person name="Brown C.T."/>
            <person name="Hug L.A."/>
            <person name="Sharon I."/>
            <person name="Castelle C.J."/>
            <person name="Probst A.J."/>
            <person name="Thomas B.C."/>
            <person name="Singh A."/>
            <person name="Wilkins M.J."/>
            <person name="Karaoz U."/>
            <person name="Brodie E.L."/>
            <person name="Williams K.H."/>
            <person name="Hubbard S.S."/>
            <person name="Banfield J.F."/>
        </authorList>
    </citation>
    <scope>NUCLEOTIDE SEQUENCE [LARGE SCALE GENOMIC DNA]</scope>
</reference>
<evidence type="ECO:0000313" key="3">
    <source>
        <dbReference type="Proteomes" id="UP000177960"/>
    </source>
</evidence>
<evidence type="ECO:0000256" key="1">
    <source>
        <dbReference type="SAM" id="Phobius"/>
    </source>
</evidence>
<sequence length="159" mass="17422">MSNDNSGIPQEFIEDKHLFLIRSIILAVLVVGLIGYKNTLFSSSQSKKPKESVAGFASKSPKVFDLPFCVNAQNITVTEKEPQFVAVYNDCAQAEISWTSVQNSELKITKLGTEKYYVYDCGKLVGIYSSADLTRAPGNTLRIAGAEGIVRLRLAKTVP</sequence>
<protein>
    <submittedName>
        <fullName evidence="2">Uncharacterized protein</fullName>
    </submittedName>
</protein>
<name>A0A1G1ZGH9_9BACT</name>